<evidence type="ECO:0000256" key="1">
    <source>
        <dbReference type="ARBA" id="ARBA00009861"/>
    </source>
</evidence>
<evidence type="ECO:0000313" key="4">
    <source>
        <dbReference type="EMBL" id="KAK9163860.1"/>
    </source>
</evidence>
<dbReference type="PANTHER" id="PTHR31623:SF17">
    <property type="entry name" value="F21J9.9"/>
    <property type="match status" value="1"/>
</dbReference>
<evidence type="ECO:0000313" key="5">
    <source>
        <dbReference type="Proteomes" id="UP001420932"/>
    </source>
</evidence>
<dbReference type="Pfam" id="PF02458">
    <property type="entry name" value="Transferase"/>
    <property type="match status" value="1"/>
</dbReference>
<evidence type="ECO:0000256" key="2">
    <source>
        <dbReference type="ARBA" id="ARBA00022679"/>
    </source>
</evidence>
<dbReference type="InterPro" id="IPR023213">
    <property type="entry name" value="CAT-like_dom_sf"/>
</dbReference>
<dbReference type="EMBL" id="JBBNAF010000002">
    <property type="protein sequence ID" value="KAK9163860.1"/>
    <property type="molecule type" value="Genomic_DNA"/>
</dbReference>
<organism evidence="4 5">
    <name type="scientific">Stephania yunnanensis</name>
    <dbReference type="NCBI Taxonomy" id="152371"/>
    <lineage>
        <taxon>Eukaryota</taxon>
        <taxon>Viridiplantae</taxon>
        <taxon>Streptophyta</taxon>
        <taxon>Embryophyta</taxon>
        <taxon>Tracheophyta</taxon>
        <taxon>Spermatophyta</taxon>
        <taxon>Magnoliopsida</taxon>
        <taxon>Ranunculales</taxon>
        <taxon>Menispermaceae</taxon>
        <taxon>Menispermoideae</taxon>
        <taxon>Cissampelideae</taxon>
        <taxon>Stephania</taxon>
    </lineage>
</organism>
<gene>
    <name evidence="4" type="ORF">Syun_004762</name>
</gene>
<keyword evidence="3" id="KW-0012">Acyltransferase</keyword>
<accession>A0AAP0L678</accession>
<keyword evidence="2" id="KW-0808">Transferase</keyword>
<dbReference type="Proteomes" id="UP001420932">
    <property type="component" value="Unassembled WGS sequence"/>
</dbReference>
<dbReference type="AlphaFoldDB" id="A0AAP0L678"/>
<name>A0AAP0L678_9MAGN</name>
<comment type="similarity">
    <text evidence="1">Belongs to the plant acyltransferase family.</text>
</comment>
<dbReference type="Gene3D" id="3.30.559.10">
    <property type="entry name" value="Chloramphenicol acetyltransferase-like domain"/>
    <property type="match status" value="2"/>
</dbReference>
<proteinExistence type="inferred from homology"/>
<keyword evidence="5" id="KW-1185">Reference proteome</keyword>
<protein>
    <submittedName>
        <fullName evidence="4">Uncharacterized protein</fullName>
    </submittedName>
</protein>
<evidence type="ECO:0000256" key="3">
    <source>
        <dbReference type="ARBA" id="ARBA00023315"/>
    </source>
</evidence>
<comment type="caution">
    <text evidence="4">The sequence shown here is derived from an EMBL/GenBank/DDBJ whole genome shotgun (WGS) entry which is preliminary data.</text>
</comment>
<dbReference type="PANTHER" id="PTHR31623">
    <property type="entry name" value="F21J9.9"/>
    <property type="match status" value="1"/>
</dbReference>
<dbReference type="GO" id="GO:0016746">
    <property type="term" value="F:acyltransferase activity"/>
    <property type="evidence" value="ECO:0007669"/>
    <property type="project" value="UniProtKB-KW"/>
</dbReference>
<sequence length="452" mass="50144">MQVEEISIDVIKPSSPTPSHLRTHQFSLIDQHFPNAHLSVPLFYSSPSPTNTNTNTNTNPQHILTHLKTSLSKTLTLFHPLAGRLNDSHHHHILCNDEGVKFVHARVPHCTLSQVLAPPDHRLNQLFPKQHIAEDQLLGIQLTFFDCGGFAIGVYFSHKIFDARSLCTFVLSWASIAKTGESAVRPRFDSASIFPPIHPPPTYSDLPDFTAQRVLFKVFRFEGSKIELLKAKAKGSGDETPPSRVMAVTALLWTVFAAVMDGEKQNEGAIPRPCQLAMAVSLRGRMRTDSEALNFNENTIGNGAVIPVSPPMAPPRDLTGLPDLVKVLNDMVRRVDESDLVGRRDGAEILKLMDCYAEAAGKPSASDGGDCGFYEVASWLRLPFYEADFGWGKPVWFGYLLGEIKNVISYLDTKCGEGVEAWVWMTEKDMARFQSMPELLQFATPVLNALDH</sequence>
<reference evidence="4 5" key="1">
    <citation type="submission" date="2024-01" db="EMBL/GenBank/DDBJ databases">
        <title>Genome assemblies of Stephania.</title>
        <authorList>
            <person name="Yang L."/>
        </authorList>
    </citation>
    <scope>NUCLEOTIDE SEQUENCE [LARGE SCALE GENOMIC DNA]</scope>
    <source>
        <strain evidence="4">YNDBR</strain>
        <tissue evidence="4">Leaf</tissue>
    </source>
</reference>